<evidence type="ECO:0000259" key="2">
    <source>
        <dbReference type="SMART" id="SM00943"/>
    </source>
</evidence>
<dbReference type="InterPro" id="IPR015330">
    <property type="entry name" value="DNA_primase/pol_bifunc_N"/>
</dbReference>
<proteinExistence type="predicted"/>
<dbReference type="AlphaFoldDB" id="A0A378X6F2"/>
<feature type="domain" description="DNA primase/polymerase bifunctional N-terminal" evidence="2">
    <location>
        <begin position="23"/>
        <end position="188"/>
    </location>
</feature>
<accession>A0A378X6F2</accession>
<dbReference type="Pfam" id="PF09250">
    <property type="entry name" value="Prim-Pol"/>
    <property type="match status" value="1"/>
</dbReference>
<name>A0A378X6F2_9NOCA</name>
<reference evidence="3 4" key="1">
    <citation type="submission" date="2018-06" db="EMBL/GenBank/DDBJ databases">
        <authorList>
            <consortium name="Pathogen Informatics"/>
            <person name="Doyle S."/>
        </authorList>
    </citation>
    <scope>NUCLEOTIDE SEQUENCE [LARGE SCALE GENOMIC DNA]</scope>
    <source>
        <strain evidence="3 4">NCTC13184</strain>
    </source>
</reference>
<dbReference type="EMBL" id="UGRU01000001">
    <property type="protein sequence ID" value="SUA48712.1"/>
    <property type="molecule type" value="Genomic_DNA"/>
</dbReference>
<sequence>MAEHGPETAPFRAGRELGLLRGATAAAARGFRVFPLWPLSKHPVDKGWQHRATTDREMITRRWSALPYNIGIACGPLYVLDLDPGRGETPPSRFSFARHGRDVLARLAEAAGQPYPARTYRVRTPSGGEHLYFTGPPHPRLRNTAAALGWRIDTRGAGGYVVGAGSALPTGTYQLLDDRTPAPLPEWLITMLTADPTSPPRRSPRAGPSPRHRQSYIRTAVARQCARVRNAERGQRHLTLVSAAASLGRLIGAGLLSHLDAETALRFAAATHFGIDGFTEHEARTAIRDGLCRFRLKTDPLIPGEC</sequence>
<dbReference type="Proteomes" id="UP000255082">
    <property type="component" value="Unassembled WGS sequence"/>
</dbReference>
<gene>
    <name evidence="3" type="ORF">NCTC13184_07267</name>
</gene>
<evidence type="ECO:0000256" key="1">
    <source>
        <dbReference type="SAM" id="MobiDB-lite"/>
    </source>
</evidence>
<dbReference type="CDD" id="cd04859">
    <property type="entry name" value="Prim_Pol"/>
    <property type="match status" value="1"/>
</dbReference>
<feature type="region of interest" description="Disordered" evidence="1">
    <location>
        <begin position="193"/>
        <end position="214"/>
    </location>
</feature>
<protein>
    <submittedName>
        <fullName evidence="3">Bifunctional DNA primase/polymerase, N-terminal</fullName>
    </submittedName>
</protein>
<evidence type="ECO:0000313" key="4">
    <source>
        <dbReference type="Proteomes" id="UP000255082"/>
    </source>
</evidence>
<dbReference type="SUPFAM" id="SSF56747">
    <property type="entry name" value="Prim-pol domain"/>
    <property type="match status" value="1"/>
</dbReference>
<dbReference type="SMART" id="SM00943">
    <property type="entry name" value="Prim-Pol"/>
    <property type="match status" value="1"/>
</dbReference>
<organism evidence="3 4">
    <name type="scientific">Nocardia africana</name>
    <dbReference type="NCBI Taxonomy" id="134964"/>
    <lineage>
        <taxon>Bacteria</taxon>
        <taxon>Bacillati</taxon>
        <taxon>Actinomycetota</taxon>
        <taxon>Actinomycetes</taxon>
        <taxon>Mycobacteriales</taxon>
        <taxon>Nocardiaceae</taxon>
        <taxon>Nocardia</taxon>
    </lineage>
</organism>
<evidence type="ECO:0000313" key="3">
    <source>
        <dbReference type="EMBL" id="SUA48712.1"/>
    </source>
</evidence>